<feature type="compositionally biased region" description="Polar residues" evidence="1">
    <location>
        <begin position="51"/>
        <end position="62"/>
    </location>
</feature>
<feature type="compositionally biased region" description="Basic and acidic residues" evidence="1">
    <location>
        <begin position="33"/>
        <end position="42"/>
    </location>
</feature>
<protein>
    <submittedName>
        <fullName evidence="2">Uncharacterized protein</fullName>
    </submittedName>
</protein>
<accession>A0A6H5GEX4</accession>
<evidence type="ECO:0000313" key="3">
    <source>
        <dbReference type="Proteomes" id="UP000479000"/>
    </source>
</evidence>
<dbReference type="EMBL" id="CADCXU010011938">
    <property type="protein sequence ID" value="CAB0002064.1"/>
    <property type="molecule type" value="Genomic_DNA"/>
</dbReference>
<feature type="compositionally biased region" description="Basic residues" evidence="1">
    <location>
        <begin position="70"/>
        <end position="81"/>
    </location>
</feature>
<dbReference type="Proteomes" id="UP000479000">
    <property type="component" value="Unassembled WGS sequence"/>
</dbReference>
<organism evidence="2 3">
    <name type="scientific">Nesidiocoris tenuis</name>
    <dbReference type="NCBI Taxonomy" id="355587"/>
    <lineage>
        <taxon>Eukaryota</taxon>
        <taxon>Metazoa</taxon>
        <taxon>Ecdysozoa</taxon>
        <taxon>Arthropoda</taxon>
        <taxon>Hexapoda</taxon>
        <taxon>Insecta</taxon>
        <taxon>Pterygota</taxon>
        <taxon>Neoptera</taxon>
        <taxon>Paraneoptera</taxon>
        <taxon>Hemiptera</taxon>
        <taxon>Heteroptera</taxon>
        <taxon>Panheteroptera</taxon>
        <taxon>Cimicomorpha</taxon>
        <taxon>Miridae</taxon>
        <taxon>Dicyphina</taxon>
        <taxon>Nesidiocoris</taxon>
    </lineage>
</organism>
<reference evidence="2 3" key="1">
    <citation type="submission" date="2020-02" db="EMBL/GenBank/DDBJ databases">
        <authorList>
            <person name="Ferguson B K."/>
        </authorList>
    </citation>
    <scope>NUCLEOTIDE SEQUENCE [LARGE SCALE GENOMIC DNA]</scope>
</reference>
<name>A0A6H5GEX4_9HEMI</name>
<evidence type="ECO:0000313" key="2">
    <source>
        <dbReference type="EMBL" id="CAB0002064.1"/>
    </source>
</evidence>
<gene>
    <name evidence="2" type="ORF">NTEN_LOCUS7851</name>
</gene>
<feature type="region of interest" description="Disordered" evidence="1">
    <location>
        <begin position="241"/>
        <end position="271"/>
    </location>
</feature>
<dbReference type="AlphaFoldDB" id="A0A6H5GEX4"/>
<sequence>MVEAIKRLEAVSHILRIASAALSPLNRKQTLPVERKKSRDGSEGFGVRRGATTTTSFISDSESSGDRPYRVHHTPHKHRTGSKAVGSEECHGLHLDDELGVKLRVTTNGLVLTFCMKNSAPKPTTAENDGIRKKNLSIVSRGFQVSVTYSLPVPTEKFHKPRACPPALKEERAGTELLNQDSSINSKIIGFGRRNSTTAGIRVITKNSIEFVTAPPTAASRERSLLPRTVQSVSRILARPTPSPIGYAAALGGADPPPRMEDTPRGREFHQ</sequence>
<proteinExistence type="predicted"/>
<feature type="region of interest" description="Disordered" evidence="1">
    <location>
        <begin position="29"/>
        <end position="88"/>
    </location>
</feature>
<keyword evidence="3" id="KW-1185">Reference proteome</keyword>
<feature type="compositionally biased region" description="Basic and acidic residues" evidence="1">
    <location>
        <begin position="258"/>
        <end position="271"/>
    </location>
</feature>
<evidence type="ECO:0000256" key="1">
    <source>
        <dbReference type="SAM" id="MobiDB-lite"/>
    </source>
</evidence>